<evidence type="ECO:0000313" key="10">
    <source>
        <dbReference type="Proteomes" id="UP000467840"/>
    </source>
</evidence>
<dbReference type="SUPFAM" id="SSF117281">
    <property type="entry name" value="Kelch motif"/>
    <property type="match status" value="1"/>
</dbReference>
<dbReference type="PROSITE" id="PS50103">
    <property type="entry name" value="ZF_C3H1"/>
    <property type="match status" value="1"/>
</dbReference>
<dbReference type="SMART" id="SM00612">
    <property type="entry name" value="Kelch"/>
    <property type="match status" value="2"/>
</dbReference>
<dbReference type="Proteomes" id="UP000467840">
    <property type="component" value="Chromosome 11"/>
</dbReference>
<dbReference type="FunFam" id="2.120.10.80:FF:000007">
    <property type="entry name" value="F-box/kelch-repeat protein SKIP11"/>
    <property type="match status" value="1"/>
</dbReference>
<dbReference type="InterPro" id="IPR052439">
    <property type="entry name" value="F-box/Kelch-repeat"/>
</dbReference>
<dbReference type="Gene3D" id="2.40.50.1070">
    <property type="match status" value="1"/>
</dbReference>
<dbReference type="GO" id="GO:0008270">
    <property type="term" value="F:zinc ion binding"/>
    <property type="evidence" value="ECO:0007669"/>
    <property type="project" value="UniProtKB-KW"/>
</dbReference>
<dbReference type="InterPro" id="IPR029063">
    <property type="entry name" value="SAM-dependent_MTases_sf"/>
</dbReference>
<evidence type="ECO:0000256" key="6">
    <source>
        <dbReference type="ARBA" id="ARBA00022833"/>
    </source>
</evidence>
<dbReference type="InterPro" id="IPR058981">
    <property type="entry name" value="MGRN1/RNF157-like_N"/>
</dbReference>
<dbReference type="CDD" id="cd22152">
    <property type="entry name" value="F-box_AtAFR-like"/>
    <property type="match status" value="1"/>
</dbReference>
<keyword evidence="5 7" id="KW-0863">Zinc-finger</keyword>
<accession>A0A6A6NB75</accession>
<keyword evidence="6 7" id="KW-0862">Zinc</keyword>
<keyword evidence="10" id="KW-1185">Reference proteome</keyword>
<evidence type="ECO:0000259" key="8">
    <source>
        <dbReference type="PROSITE" id="PS50103"/>
    </source>
</evidence>
<evidence type="ECO:0000256" key="3">
    <source>
        <dbReference type="ARBA" id="ARBA00022723"/>
    </source>
</evidence>
<dbReference type="GO" id="GO:0005634">
    <property type="term" value="C:nucleus"/>
    <property type="evidence" value="ECO:0007669"/>
    <property type="project" value="TreeGrafter"/>
</dbReference>
<dbReference type="EMBL" id="JAAGAX010000002">
    <property type="protein sequence ID" value="KAF2321768.1"/>
    <property type="molecule type" value="Genomic_DNA"/>
</dbReference>
<evidence type="ECO:0000256" key="7">
    <source>
        <dbReference type="PROSITE-ProRule" id="PRU00723"/>
    </source>
</evidence>
<evidence type="ECO:0000256" key="4">
    <source>
        <dbReference type="ARBA" id="ARBA00022737"/>
    </source>
</evidence>
<comment type="pathway">
    <text evidence="1">tRNA modification; wybutosine-tRNA(Phe) biosynthesis.</text>
</comment>
<evidence type="ECO:0000256" key="1">
    <source>
        <dbReference type="ARBA" id="ARBA00004797"/>
    </source>
</evidence>
<reference evidence="9 10" key="1">
    <citation type="journal article" date="2020" name="Mol. Plant">
        <title>The Chromosome-Based Rubber Tree Genome Provides New Insights into Spurge Genome Evolution and Rubber Biosynthesis.</title>
        <authorList>
            <person name="Liu J."/>
            <person name="Shi C."/>
            <person name="Shi C.C."/>
            <person name="Li W."/>
            <person name="Zhang Q.J."/>
            <person name="Zhang Y."/>
            <person name="Li K."/>
            <person name="Lu H.F."/>
            <person name="Shi C."/>
            <person name="Zhu S.T."/>
            <person name="Xiao Z.Y."/>
            <person name="Nan H."/>
            <person name="Yue Y."/>
            <person name="Zhu X.G."/>
            <person name="Wu Y."/>
            <person name="Hong X.N."/>
            <person name="Fan G.Y."/>
            <person name="Tong Y."/>
            <person name="Zhang D."/>
            <person name="Mao C.L."/>
            <person name="Liu Y.L."/>
            <person name="Hao S.J."/>
            <person name="Liu W.Q."/>
            <person name="Lv M.Q."/>
            <person name="Zhang H.B."/>
            <person name="Liu Y."/>
            <person name="Hu-Tang G.R."/>
            <person name="Wang J.P."/>
            <person name="Wang J.H."/>
            <person name="Sun Y.H."/>
            <person name="Ni S.B."/>
            <person name="Chen W.B."/>
            <person name="Zhang X.C."/>
            <person name="Jiao Y.N."/>
            <person name="Eichler E.E."/>
            <person name="Li G.H."/>
            <person name="Liu X."/>
            <person name="Gao L.Z."/>
        </authorList>
    </citation>
    <scope>NUCLEOTIDE SEQUENCE [LARGE SCALE GENOMIC DNA]</scope>
    <source>
        <strain evidence="10">cv. GT1</strain>
        <tissue evidence="9">Leaf</tissue>
    </source>
</reference>
<protein>
    <recommendedName>
        <fullName evidence="8">C3H1-type domain-containing protein</fullName>
    </recommendedName>
</protein>
<dbReference type="SUPFAM" id="SSF90229">
    <property type="entry name" value="CCCH zinc finger"/>
    <property type="match status" value="1"/>
</dbReference>
<dbReference type="InterPro" id="IPR006652">
    <property type="entry name" value="Kelch_1"/>
</dbReference>
<dbReference type="Pfam" id="PF26192">
    <property type="entry name" value="RNF157-like_N"/>
    <property type="match status" value="1"/>
</dbReference>
<name>A0A6A6NB75_HEVBR</name>
<dbReference type="Gene3D" id="3.30.40.10">
    <property type="entry name" value="Zinc/RING finger domain, C3HC4 (zinc finger)"/>
    <property type="match status" value="1"/>
</dbReference>
<comment type="caution">
    <text evidence="9">The sequence shown here is derived from an EMBL/GenBank/DDBJ whole genome shotgun (WGS) entry which is preliminary data.</text>
</comment>
<dbReference type="Gene3D" id="2.120.10.80">
    <property type="entry name" value="Kelch-type beta propeller"/>
    <property type="match status" value="1"/>
</dbReference>
<dbReference type="UniPathway" id="UPA00375"/>
<feature type="zinc finger region" description="C3H1-type" evidence="7">
    <location>
        <begin position="595"/>
        <end position="623"/>
    </location>
</feature>
<dbReference type="PANTHER" id="PTHR46122:SF1">
    <property type="entry name" value="F-BOX DOMAIN-CONTAINING PROTEIN"/>
    <property type="match status" value="1"/>
</dbReference>
<dbReference type="InterPro" id="IPR036855">
    <property type="entry name" value="Znf_CCCH_sf"/>
</dbReference>
<evidence type="ECO:0000256" key="5">
    <source>
        <dbReference type="ARBA" id="ARBA00022771"/>
    </source>
</evidence>
<gene>
    <name evidence="9" type="ORF">GH714_002599</name>
</gene>
<sequence>MSCSRINTRGGVNDGRLRLGSSDSLLPGLIDDVALNCLAWACRSDYASLSCINKRFHKLIESGYLYGLRKQLRIVEHWVYLVCDPRGWEAFDPVRKKWMALPKIPCDECFNHADKESLAVGSELLVFGRELFDFAIWKYSLIHRAWVKCEGMNRPRCLFGSGSFGSIAVVAGGSDKNGNVLNSAELYDSSTGKWEMLPNMHSPRRLCSGFFMDGKFYVIGGMSSPTVSLTCGEEYDFETRKWRTIEGMYPNVNRAAQAPPLVAVVDEQLYAVEYLTNMVKKYDKVKNTWDVLGRLPVRADSSNGWGLAFKACGKELLVVGGQRGPEGEAVVLNSWCPKSGVNNGTLDWKILGVKEHVEWEIQQAIAVGIITTDQQAPQAPVTTSQYAFAAPSQYPNPNIPYHYHQYPPGYYPPPHVPFGPVPHNFHRYPCGVAPPMVSPPVEYQKAVTIRNDVNIRKDSIRVEEDDENPGKFLVAFTFDATAPGSIAIGFFAKEGANCDVIATKPVKVSFEQGLDQKFRQPSGTGIDFSMFEDAELKKEGAEGVYPLMVKAEILWVNSTRYELQEIYGIGNSLEVESDENDSGKECVICFSEPRDTTVLPCRHMAALGSCCHGIKCRYAHGEEELHPRPDNTWDPTSERAKKAMKLEDNGDKCEERKAERVFSSNGKEKKGMVVGFVTFDTADQLKIASEELEGRTIGNKKMKVADVVLRSHDKKIKSAMAGGLACKLEGILESPLVNGYCNKCKFSVGYSLEGKPIVGFMLGNFRDGVTAVEEPVDCPNVSSIACVYASIFKEFLQQSGLLIWNRFKNTGFWHQLTVCSTGFEDEEMNGELAKLAVEFAFEAEANYLPFTVLVPQVNTLAAEKLSSLAGDWAGLGPEPCCLIYISSNPETLVANAIELCTPSPEKIEKGNMNNWAWRNMSSAGLARHRAKSMPISEPFQPVKAMAVDLFPHTAQCEMDAPGE</sequence>
<organism evidence="9 10">
    <name type="scientific">Hevea brasiliensis</name>
    <name type="common">Para rubber tree</name>
    <name type="synonym">Siphonia brasiliensis</name>
    <dbReference type="NCBI Taxonomy" id="3981"/>
    <lineage>
        <taxon>Eukaryota</taxon>
        <taxon>Viridiplantae</taxon>
        <taxon>Streptophyta</taxon>
        <taxon>Embryophyta</taxon>
        <taxon>Tracheophyta</taxon>
        <taxon>Spermatophyta</taxon>
        <taxon>Magnoliopsida</taxon>
        <taxon>eudicotyledons</taxon>
        <taxon>Gunneridae</taxon>
        <taxon>Pentapetalae</taxon>
        <taxon>rosids</taxon>
        <taxon>fabids</taxon>
        <taxon>Malpighiales</taxon>
        <taxon>Euphorbiaceae</taxon>
        <taxon>Crotonoideae</taxon>
        <taxon>Micrandreae</taxon>
        <taxon>Hevea</taxon>
    </lineage>
</organism>
<proteinExistence type="predicted"/>
<dbReference type="InterPro" id="IPR015915">
    <property type="entry name" value="Kelch-typ_b-propeller"/>
</dbReference>
<evidence type="ECO:0000313" key="9">
    <source>
        <dbReference type="EMBL" id="KAF2321768.1"/>
    </source>
</evidence>
<keyword evidence="4" id="KW-0677">Repeat</keyword>
<keyword evidence="3 7" id="KW-0479">Metal-binding</keyword>
<dbReference type="InterPro" id="IPR000571">
    <property type="entry name" value="Znf_CCCH"/>
</dbReference>
<keyword evidence="2" id="KW-0880">Kelch repeat</keyword>
<dbReference type="InterPro" id="IPR013083">
    <property type="entry name" value="Znf_RING/FYVE/PHD"/>
</dbReference>
<feature type="domain" description="C3H1-type" evidence="8">
    <location>
        <begin position="595"/>
        <end position="623"/>
    </location>
</feature>
<evidence type="ECO:0000256" key="2">
    <source>
        <dbReference type="ARBA" id="ARBA00022441"/>
    </source>
</evidence>
<dbReference type="PANTHER" id="PTHR46122">
    <property type="entry name" value="GALACTOSE OXIDASE/KELCH REPEAT PROTEIN-RELATED"/>
    <property type="match status" value="1"/>
</dbReference>
<dbReference type="Gene3D" id="3.40.50.150">
    <property type="entry name" value="Vaccinia Virus protein VP39"/>
    <property type="match status" value="1"/>
</dbReference>
<dbReference type="Pfam" id="PF01344">
    <property type="entry name" value="Kelch_1"/>
    <property type="match status" value="2"/>
</dbReference>
<dbReference type="AlphaFoldDB" id="A0A6A6NB75"/>